<evidence type="ECO:0000313" key="3">
    <source>
        <dbReference type="Proteomes" id="UP000435187"/>
    </source>
</evidence>
<feature type="transmembrane region" description="Helical" evidence="1">
    <location>
        <begin position="127"/>
        <end position="150"/>
    </location>
</feature>
<feature type="transmembrane region" description="Helical" evidence="1">
    <location>
        <begin position="20"/>
        <end position="37"/>
    </location>
</feature>
<sequence length="244" mass="28478">MSIYKGLWKKEMVMMRGYHVVMLLVFIALTCFMMYQRSSPLDEHFLLDLSTMSMIVLPATLLFSLNMETNQLSMFLFSKLQISKQIQLKFLHGLFLTGIYFGLMIAMAIIFFLFNMTNYTFAQLLKILLATFLFILFISIQISVSVYIAWVIHQWLKENLGFILSIVAVFFLLYVVIRILGSILSVLSFLENVWLVEAKSFVDVPFTIFMVDDQLSLSLLLTFGLILYGFYRFFTWVLVKRVEV</sequence>
<dbReference type="Proteomes" id="UP000435187">
    <property type="component" value="Unassembled WGS sequence"/>
</dbReference>
<feature type="transmembrane region" description="Helical" evidence="1">
    <location>
        <begin position="215"/>
        <end position="239"/>
    </location>
</feature>
<evidence type="ECO:0000313" key="2">
    <source>
        <dbReference type="EMBL" id="MRI65627.1"/>
    </source>
</evidence>
<dbReference type="RefSeq" id="WP_153834444.1">
    <property type="nucleotide sequence ID" value="NZ_JBHUMW010000025.1"/>
</dbReference>
<comment type="caution">
    <text evidence="2">The sequence shown here is derived from an EMBL/GenBank/DDBJ whole genome shotgun (WGS) entry which is preliminary data.</text>
</comment>
<dbReference type="AlphaFoldDB" id="A0A6N7QU24"/>
<proteinExistence type="predicted"/>
<organism evidence="2 3">
    <name type="scientific">Gracilibacillus thailandensis</name>
    <dbReference type="NCBI Taxonomy" id="563735"/>
    <lineage>
        <taxon>Bacteria</taxon>
        <taxon>Bacillati</taxon>
        <taxon>Bacillota</taxon>
        <taxon>Bacilli</taxon>
        <taxon>Bacillales</taxon>
        <taxon>Bacillaceae</taxon>
        <taxon>Gracilibacillus</taxon>
    </lineage>
</organism>
<dbReference type="EMBL" id="WJEE01000006">
    <property type="protein sequence ID" value="MRI65627.1"/>
    <property type="molecule type" value="Genomic_DNA"/>
</dbReference>
<feature type="transmembrane region" description="Helical" evidence="1">
    <location>
        <begin position="49"/>
        <end position="69"/>
    </location>
</feature>
<keyword evidence="1" id="KW-0472">Membrane</keyword>
<feature type="transmembrane region" description="Helical" evidence="1">
    <location>
        <begin position="90"/>
        <end position="115"/>
    </location>
</feature>
<name>A0A6N7QU24_9BACI</name>
<keyword evidence="1" id="KW-0812">Transmembrane</keyword>
<protein>
    <submittedName>
        <fullName evidence="2">Uncharacterized protein</fullName>
    </submittedName>
</protein>
<feature type="transmembrane region" description="Helical" evidence="1">
    <location>
        <begin position="162"/>
        <end position="190"/>
    </location>
</feature>
<accession>A0A6N7QU24</accession>
<gene>
    <name evidence="2" type="ORF">GH885_04590</name>
</gene>
<keyword evidence="3" id="KW-1185">Reference proteome</keyword>
<reference evidence="2 3" key="1">
    <citation type="submission" date="2019-10" db="EMBL/GenBank/DDBJ databases">
        <title>Gracilibacillus salitolerans sp. nov., a moderate halophile isolated from a saline soil in northwest China.</title>
        <authorList>
            <person name="Gan L."/>
        </authorList>
    </citation>
    <scope>NUCLEOTIDE SEQUENCE [LARGE SCALE GENOMIC DNA]</scope>
    <source>
        <strain evidence="2 3">TP2-8</strain>
    </source>
</reference>
<evidence type="ECO:0000256" key="1">
    <source>
        <dbReference type="SAM" id="Phobius"/>
    </source>
</evidence>
<keyword evidence="1" id="KW-1133">Transmembrane helix</keyword>